<dbReference type="RefSeq" id="WP_176215559.1">
    <property type="nucleotide sequence ID" value="NZ_CP155572.1"/>
</dbReference>
<keyword evidence="2 3" id="KW-1005">Bacterial flagellum biogenesis</keyword>
<dbReference type="AlphaFoldDB" id="A0A1W2DFU3"/>
<proteinExistence type="inferred from homology"/>
<evidence type="ECO:0000256" key="2">
    <source>
        <dbReference type="ARBA" id="ARBA00022795"/>
    </source>
</evidence>
<comment type="function">
    <text evidence="3">Required for flagellar hook formation. May act as a scaffolding protein.</text>
</comment>
<evidence type="ECO:0000313" key="6">
    <source>
        <dbReference type="Proteomes" id="UP000192738"/>
    </source>
</evidence>
<keyword evidence="6" id="KW-1185">Reference proteome</keyword>
<accession>A0A1W2DFU3</accession>
<evidence type="ECO:0000256" key="4">
    <source>
        <dbReference type="SAM" id="MobiDB-lite"/>
    </source>
</evidence>
<keyword evidence="5" id="KW-0282">Flagellum</keyword>
<protein>
    <recommendedName>
        <fullName evidence="3">Basal-body rod modification protein FlgD</fullName>
    </recommendedName>
</protein>
<evidence type="ECO:0000313" key="5">
    <source>
        <dbReference type="EMBL" id="SMC96154.1"/>
    </source>
</evidence>
<dbReference type="Proteomes" id="UP000192738">
    <property type="component" value="Unassembled WGS sequence"/>
</dbReference>
<keyword evidence="5" id="KW-0969">Cilium</keyword>
<evidence type="ECO:0000256" key="1">
    <source>
        <dbReference type="ARBA" id="ARBA00010577"/>
    </source>
</evidence>
<dbReference type="Pfam" id="PF03963">
    <property type="entry name" value="FlgD"/>
    <property type="match status" value="1"/>
</dbReference>
<organism evidence="5 6">
    <name type="scientific">Sporomusa malonica</name>
    <dbReference type="NCBI Taxonomy" id="112901"/>
    <lineage>
        <taxon>Bacteria</taxon>
        <taxon>Bacillati</taxon>
        <taxon>Bacillota</taxon>
        <taxon>Negativicutes</taxon>
        <taxon>Selenomonadales</taxon>
        <taxon>Sporomusaceae</taxon>
        <taxon>Sporomusa</taxon>
    </lineage>
</organism>
<evidence type="ECO:0000256" key="3">
    <source>
        <dbReference type="RuleBase" id="RU362076"/>
    </source>
</evidence>
<dbReference type="STRING" id="112901.SAMN04488500_11590"/>
<dbReference type="InterPro" id="IPR005648">
    <property type="entry name" value="FlgD"/>
</dbReference>
<keyword evidence="5" id="KW-0966">Cell projection</keyword>
<feature type="region of interest" description="Disordered" evidence="4">
    <location>
        <begin position="1"/>
        <end position="27"/>
    </location>
</feature>
<name>A0A1W2DFU3_9FIRM</name>
<dbReference type="GO" id="GO:0044781">
    <property type="term" value="P:bacterial-type flagellum organization"/>
    <property type="evidence" value="ECO:0007669"/>
    <property type="project" value="UniProtKB-UniRule"/>
</dbReference>
<reference evidence="5 6" key="1">
    <citation type="submission" date="2017-04" db="EMBL/GenBank/DDBJ databases">
        <authorList>
            <person name="Afonso C.L."/>
            <person name="Miller P.J."/>
            <person name="Scott M.A."/>
            <person name="Spackman E."/>
            <person name="Goraichik I."/>
            <person name="Dimitrov K.M."/>
            <person name="Suarez D.L."/>
            <person name="Swayne D.E."/>
        </authorList>
    </citation>
    <scope>NUCLEOTIDE SEQUENCE [LARGE SCALE GENOMIC DNA]</scope>
    <source>
        <strain evidence="5 6">DSM 5090</strain>
    </source>
</reference>
<dbReference type="EMBL" id="FWXI01000015">
    <property type="protein sequence ID" value="SMC96154.1"/>
    <property type="molecule type" value="Genomic_DNA"/>
</dbReference>
<gene>
    <name evidence="5" type="ORF">SAMN04488500_11590</name>
</gene>
<comment type="similarity">
    <text evidence="1 3">Belongs to the FlgD family.</text>
</comment>
<sequence>MSTNPVNDVDWWKSPNTPDKKRSTGNDLDANSFLELLATQMKYQDPLEPVSNTEFVAQMAQFNSLQRLQDISNSMDSTRAYGLIGKVVSYTTTDDSGKQTIEFGTVQTVYTKNGQSYLTINGKDISLDNVVEVAESSSKPIGDLIKLIGLEGKGYVQDSKTGEFVSVGGVVKSVRKDADRDYVVMDNVAAEVDSIQSTDYVTSQDKYEYLQSHVGQEVSMTVKDPVSGKTATIKGKVESVTNENGKIKVVLDGVNVPANLLYSVSQP</sequence>